<dbReference type="GO" id="GO:0006689">
    <property type="term" value="P:ganglioside catabolic process"/>
    <property type="evidence" value="ECO:0007669"/>
    <property type="project" value="TreeGrafter"/>
</dbReference>
<dbReference type="InterPro" id="IPR036278">
    <property type="entry name" value="Sialidase_sf"/>
</dbReference>
<dbReference type="AlphaFoldDB" id="K0Q6T8"/>
<feature type="non-terminal residue" evidence="1">
    <location>
        <position position="239"/>
    </location>
</feature>
<name>K0Q6T8_SPIVO</name>
<dbReference type="EMBL" id="BK008547">
    <property type="protein sequence ID" value="DAA35234.1"/>
    <property type="molecule type" value="mRNA"/>
</dbReference>
<dbReference type="SUPFAM" id="SSF50939">
    <property type="entry name" value="Sialidases"/>
    <property type="match status" value="1"/>
</dbReference>
<dbReference type="InterPro" id="IPR026856">
    <property type="entry name" value="Sialidase_fam"/>
</dbReference>
<reference evidence="1" key="2">
    <citation type="journal article" date="2000" name="Biochem. J.">
        <title>Identification and expression of NEU3, a novel human sialidase associated to the plasma membrane.</title>
        <authorList>
            <person name="Monti E."/>
            <person name="Bassi M.T."/>
            <person name="Papini N."/>
            <person name="Riboni M."/>
            <person name="Manzoni M."/>
            <person name="Venerando B."/>
            <person name="Croci G."/>
            <person name="Preti A."/>
            <person name="Ballabio A."/>
            <person name="Tettamanti G."/>
            <person name="Borsani G."/>
        </authorList>
    </citation>
    <scope>NUCLEOTIDE SEQUENCE</scope>
</reference>
<dbReference type="GO" id="GO:0016020">
    <property type="term" value="C:membrane"/>
    <property type="evidence" value="ECO:0007669"/>
    <property type="project" value="TreeGrafter"/>
</dbReference>
<dbReference type="GO" id="GO:0009313">
    <property type="term" value="P:oligosaccharide catabolic process"/>
    <property type="evidence" value="ECO:0007669"/>
    <property type="project" value="TreeGrafter"/>
</dbReference>
<dbReference type="PANTHER" id="PTHR10628">
    <property type="entry name" value="SIALIDASE"/>
    <property type="match status" value="1"/>
</dbReference>
<feature type="non-terminal residue" evidence="1">
    <location>
        <position position="1"/>
    </location>
</feature>
<reference evidence="1" key="6">
    <citation type="journal article" date="2012" name="PLoS ONE">
        <title>New insights on the sialidase protein family revealed by a phylogenetic analysis in metazoa.</title>
        <authorList>
            <person name="Giacopuzzi E."/>
            <person name="Bresciani R."/>
            <person name="Schauer R."/>
            <person name="Monti E."/>
            <person name="Borsani G."/>
        </authorList>
    </citation>
    <scope>NUCLEOTIDE SEQUENCE</scope>
</reference>
<accession>K0Q6T8</accession>
<evidence type="ECO:0000313" key="1">
    <source>
        <dbReference type="EMBL" id="DAA35234.1"/>
    </source>
</evidence>
<organism evidence="1">
    <name type="scientific">Spironucleus vortens</name>
    <dbReference type="NCBI Taxonomy" id="58336"/>
    <lineage>
        <taxon>Eukaryota</taxon>
        <taxon>Metamonada</taxon>
        <taxon>Diplomonadida</taxon>
        <taxon>Hexamitidae</taxon>
        <taxon>Hexamitinae</taxon>
        <taxon>Spironucleus</taxon>
    </lineage>
</organism>
<dbReference type="GO" id="GO:0004308">
    <property type="term" value="F:exo-alpha-sialidase activity"/>
    <property type="evidence" value="ECO:0007669"/>
    <property type="project" value="InterPro"/>
</dbReference>
<reference evidence="1" key="4">
    <citation type="journal article" date="2007" name="Biochem. J.">
        <title>Molecular cloning and biochemical characterization of sialidases from zebrafish (Danio rerio).</title>
        <authorList>
            <person name="Manzoni M."/>
            <person name="Colombi P."/>
            <person name="Papini N."/>
            <person name="Rubaga L."/>
            <person name="Tiso N."/>
            <person name="Preti A."/>
            <person name="Venerando B."/>
            <person name="Tettamanti G."/>
            <person name="Bresciani R."/>
            <person name="Argenton F."/>
            <person name="Borsani G."/>
            <person name="Monti E."/>
        </authorList>
    </citation>
    <scope>NUCLEOTIDE SEQUENCE</scope>
</reference>
<reference evidence="1" key="5">
    <citation type="journal article" date="2011" name="BMC Biochem.">
        <title>Gallus gallus NEU3 sialidase as model to study protein evolution mechanism based on rapid evolving loops.</title>
        <authorList>
            <person name="Giacopuzzi E."/>
            <person name="Barlati S."/>
            <person name="Preti A."/>
            <person name="Venerando B."/>
            <person name="Monti E."/>
            <person name="Borsani G."/>
            <person name="Bresciani R."/>
        </authorList>
    </citation>
    <scope>NUCLEOTIDE SEQUENCE</scope>
</reference>
<proteinExistence type="evidence at transcript level"/>
<protein>
    <submittedName>
        <fullName evidence="1">Sialidase NEU1.2</fullName>
    </submittedName>
</protein>
<comment type="miscellaneous">
    <text evidence="1">The sequence shown here is derived from an EMBL/GenBank/DDBJ third party annotation (TPA) entry.</text>
</comment>
<sequence length="239" mass="26721">YIISAPFKTEPYPIFKAGDLGSKYFRIPGMITLPSGRILVSNDLRMNHNGDSPAVIHSGIAYSDDNGTTWTQKEIYAMAGSSSTTDPQILYDRDSKKIFFFTTTFTENYGFGNAQVGSGFTQFNDTHKAFILYDGVWRSGQEGAGNKYYWIQESGEVYDEQKKLTTFTVDEKFYLFNNSVNVGNVFLQSSPLKILGTGYQGLMESSDEGETWTPLKLLYIKKDWMAAGMIAPGRGLQLS</sequence>
<dbReference type="Gene3D" id="2.120.10.10">
    <property type="match status" value="2"/>
</dbReference>
<dbReference type="CDD" id="cd15482">
    <property type="entry name" value="Sialidase_non-viral"/>
    <property type="match status" value="1"/>
</dbReference>
<reference evidence="1" key="1">
    <citation type="journal article" date="1999" name="Genomics">
        <title>Cloning and characterization of NEU2, a human gene homologous to rodent soluble sialidases.</title>
        <authorList>
            <person name="Monti E."/>
            <person name="Preti A."/>
            <person name="Rossi E."/>
            <person name="Ballabio A."/>
            <person name="Borsani G."/>
        </authorList>
    </citation>
    <scope>NUCLEOTIDE SEQUENCE</scope>
</reference>
<dbReference type="PANTHER" id="PTHR10628:SF30">
    <property type="entry name" value="EXO-ALPHA-SIALIDASE"/>
    <property type="match status" value="1"/>
</dbReference>
<reference evidence="1" key="3">
    <citation type="journal article" date="2004" name="Genomics">
        <title>Molecular cloning and characterization of NEU4, the fourth member of the human sialidase gene family.</title>
        <authorList>
            <person name="Monti E."/>
            <person name="Bassi M.T."/>
            <person name="Bresciani R."/>
            <person name="Civini S."/>
            <person name="Croci G.L."/>
            <person name="Papini N."/>
            <person name="Riboni M."/>
            <person name="Zanchetti G."/>
            <person name="Ballabio A."/>
            <person name="Preti A."/>
            <person name="Tettamanti G."/>
            <person name="Venerando B."/>
            <person name="Borsani G."/>
        </authorList>
    </citation>
    <scope>NUCLEOTIDE SEQUENCE</scope>
</reference>
<dbReference type="GO" id="GO:0005737">
    <property type="term" value="C:cytoplasm"/>
    <property type="evidence" value="ECO:0007669"/>
    <property type="project" value="TreeGrafter"/>
</dbReference>